<keyword evidence="1" id="KW-1133">Transmembrane helix</keyword>
<reference evidence="2" key="1">
    <citation type="submission" date="2019-09" db="EMBL/GenBank/DDBJ databases">
        <authorList>
            <person name="Hjerde E."/>
        </authorList>
    </citation>
    <scope>NUCLEOTIDE SEQUENCE</scope>
    <source>
        <strain evidence="2">06/09/160</strain>
    </source>
</reference>
<feature type="transmembrane region" description="Helical" evidence="1">
    <location>
        <begin position="31"/>
        <end position="51"/>
    </location>
</feature>
<feature type="transmembrane region" description="Helical" evidence="1">
    <location>
        <begin position="63"/>
        <end position="83"/>
    </location>
</feature>
<organism evidence="2">
    <name type="scientific">Aliivibrio wodanis</name>
    <dbReference type="NCBI Taxonomy" id="80852"/>
    <lineage>
        <taxon>Bacteria</taxon>
        <taxon>Pseudomonadati</taxon>
        <taxon>Pseudomonadota</taxon>
        <taxon>Gammaproteobacteria</taxon>
        <taxon>Vibrionales</taxon>
        <taxon>Vibrionaceae</taxon>
        <taxon>Aliivibrio</taxon>
    </lineage>
</organism>
<feature type="transmembrane region" description="Helical" evidence="1">
    <location>
        <begin position="95"/>
        <end position="117"/>
    </location>
</feature>
<protein>
    <submittedName>
        <fullName evidence="2">Uncharacterized protein</fullName>
    </submittedName>
</protein>
<keyword evidence="1" id="KW-0812">Transmembrane</keyword>
<evidence type="ECO:0000313" key="2">
    <source>
        <dbReference type="EMBL" id="VVV03790.1"/>
    </source>
</evidence>
<keyword evidence="1" id="KW-0472">Membrane</keyword>
<dbReference type="AlphaFoldDB" id="A0A5Q4ZHS4"/>
<proteinExistence type="predicted"/>
<gene>
    <name evidence="2" type="ORF">AW0309160_01173</name>
</gene>
<accession>A0A5Q4ZHS4</accession>
<sequence length="123" mass="14039">MWKIILLGQCIIVALCCVVIGYKEGIGGLFQSLYVLVGSSVSILASYGYVYQKPIFKSEAWKVLSILQILFAIPILYMVNVWSWAFTEMDSLNSWVFILAFDVIFISFIASTFVYGFRSKHLW</sequence>
<dbReference type="EMBL" id="LR721750">
    <property type="protein sequence ID" value="VVV03790.1"/>
    <property type="molecule type" value="Genomic_DNA"/>
</dbReference>
<evidence type="ECO:0000256" key="1">
    <source>
        <dbReference type="SAM" id="Phobius"/>
    </source>
</evidence>
<name>A0A5Q4ZHS4_9GAMM</name>